<name>B9RQ60_RICCO</name>
<gene>
    <name evidence="2" type="ORF">RCOM_0956310</name>
</gene>
<proteinExistence type="predicted"/>
<feature type="compositionally biased region" description="Basic and acidic residues" evidence="1">
    <location>
        <begin position="100"/>
        <end position="117"/>
    </location>
</feature>
<dbReference type="Proteomes" id="UP000008311">
    <property type="component" value="Unassembled WGS sequence"/>
</dbReference>
<accession>B9RQ60</accession>
<dbReference type="EMBL" id="EQ973800">
    <property type="protein sequence ID" value="EEF46548.1"/>
    <property type="molecule type" value="Genomic_DNA"/>
</dbReference>
<reference evidence="3" key="1">
    <citation type="journal article" date="2010" name="Nat. Biotechnol.">
        <title>Draft genome sequence of the oilseed species Ricinus communis.</title>
        <authorList>
            <person name="Chan A.P."/>
            <person name="Crabtree J."/>
            <person name="Zhao Q."/>
            <person name="Lorenzi H."/>
            <person name="Orvis J."/>
            <person name="Puiu D."/>
            <person name="Melake-Berhan A."/>
            <person name="Jones K.M."/>
            <person name="Redman J."/>
            <person name="Chen G."/>
            <person name="Cahoon E.B."/>
            <person name="Gedil M."/>
            <person name="Stanke M."/>
            <person name="Haas B.J."/>
            <person name="Wortman J.R."/>
            <person name="Fraser-Liggett C.M."/>
            <person name="Ravel J."/>
            <person name="Rabinowicz P.D."/>
        </authorList>
    </citation>
    <scope>NUCLEOTIDE SEQUENCE [LARGE SCALE GENOMIC DNA]</scope>
    <source>
        <strain evidence="3">cv. Hale</strain>
    </source>
</reference>
<feature type="region of interest" description="Disordered" evidence="1">
    <location>
        <begin position="41"/>
        <end position="117"/>
    </location>
</feature>
<evidence type="ECO:0000313" key="2">
    <source>
        <dbReference type="EMBL" id="EEF46548.1"/>
    </source>
</evidence>
<sequence>MDRLNLQLTCNIYHQKSRCFAPNILPLGMLNRALPHVVAGIPHEAHNKESPATPNSLQETSPSQKIEPPKSQFQKLPIDTTKDDKQAGDFGSSKTWLKNGGEREEKEVGQQGRKEMA</sequence>
<keyword evidence="3" id="KW-1185">Reference proteome</keyword>
<evidence type="ECO:0000256" key="1">
    <source>
        <dbReference type="SAM" id="MobiDB-lite"/>
    </source>
</evidence>
<dbReference type="InParanoid" id="B9RQ60"/>
<organism evidence="2 3">
    <name type="scientific">Ricinus communis</name>
    <name type="common">Castor bean</name>
    <dbReference type="NCBI Taxonomy" id="3988"/>
    <lineage>
        <taxon>Eukaryota</taxon>
        <taxon>Viridiplantae</taxon>
        <taxon>Streptophyta</taxon>
        <taxon>Embryophyta</taxon>
        <taxon>Tracheophyta</taxon>
        <taxon>Spermatophyta</taxon>
        <taxon>Magnoliopsida</taxon>
        <taxon>eudicotyledons</taxon>
        <taxon>Gunneridae</taxon>
        <taxon>Pentapetalae</taxon>
        <taxon>rosids</taxon>
        <taxon>fabids</taxon>
        <taxon>Malpighiales</taxon>
        <taxon>Euphorbiaceae</taxon>
        <taxon>Acalyphoideae</taxon>
        <taxon>Acalypheae</taxon>
        <taxon>Ricinus</taxon>
    </lineage>
</organism>
<dbReference type="AlphaFoldDB" id="B9RQ60"/>
<evidence type="ECO:0000313" key="3">
    <source>
        <dbReference type="Proteomes" id="UP000008311"/>
    </source>
</evidence>
<protein>
    <submittedName>
        <fullName evidence="2">Uncharacterized protein</fullName>
    </submittedName>
</protein>
<feature type="compositionally biased region" description="Polar residues" evidence="1">
    <location>
        <begin position="50"/>
        <end position="64"/>
    </location>
</feature>